<protein>
    <submittedName>
        <fullName evidence="1">5742_t:CDS:1</fullName>
    </submittedName>
</protein>
<proteinExistence type="predicted"/>
<reference evidence="1" key="1">
    <citation type="submission" date="2021-06" db="EMBL/GenBank/DDBJ databases">
        <authorList>
            <person name="Kallberg Y."/>
            <person name="Tangrot J."/>
            <person name="Rosling A."/>
        </authorList>
    </citation>
    <scope>NUCLEOTIDE SEQUENCE</scope>
    <source>
        <strain evidence="1">FL130A</strain>
    </source>
</reference>
<comment type="caution">
    <text evidence="1">The sequence shown here is derived from an EMBL/GenBank/DDBJ whole genome shotgun (WGS) entry which is preliminary data.</text>
</comment>
<name>A0A9N8YSB8_9GLOM</name>
<dbReference type="EMBL" id="CAJVPS010000082">
    <property type="protein sequence ID" value="CAG8449582.1"/>
    <property type="molecule type" value="Genomic_DNA"/>
</dbReference>
<dbReference type="AlphaFoldDB" id="A0A9N8YSB8"/>
<organism evidence="1 2">
    <name type="scientific">Ambispora leptoticha</name>
    <dbReference type="NCBI Taxonomy" id="144679"/>
    <lineage>
        <taxon>Eukaryota</taxon>
        <taxon>Fungi</taxon>
        <taxon>Fungi incertae sedis</taxon>
        <taxon>Mucoromycota</taxon>
        <taxon>Glomeromycotina</taxon>
        <taxon>Glomeromycetes</taxon>
        <taxon>Archaeosporales</taxon>
        <taxon>Ambisporaceae</taxon>
        <taxon>Ambispora</taxon>
    </lineage>
</organism>
<sequence>MAKLFEKYFESLCNSDSKIWWMSVMFWECIKWKGEGIHKFRIDKLDVRVYWPAKALAEISDRKYPINYDHIHG</sequence>
<keyword evidence="2" id="KW-1185">Reference proteome</keyword>
<evidence type="ECO:0000313" key="2">
    <source>
        <dbReference type="Proteomes" id="UP000789508"/>
    </source>
</evidence>
<dbReference type="Proteomes" id="UP000789508">
    <property type="component" value="Unassembled WGS sequence"/>
</dbReference>
<evidence type="ECO:0000313" key="1">
    <source>
        <dbReference type="EMBL" id="CAG8449582.1"/>
    </source>
</evidence>
<accession>A0A9N8YSB8</accession>
<gene>
    <name evidence="1" type="ORF">ALEPTO_LOCUS915</name>
</gene>